<protein>
    <submittedName>
        <fullName evidence="2">Uncharacterized protein</fullName>
    </submittedName>
</protein>
<dbReference type="AlphaFoldDB" id="A0A6V7UHP7"/>
<name>A0A6V7UHP7_MELEN</name>
<organism evidence="2 3">
    <name type="scientific">Meloidogyne enterolobii</name>
    <name type="common">Root-knot nematode worm</name>
    <name type="synonym">Meloidogyne mayaguensis</name>
    <dbReference type="NCBI Taxonomy" id="390850"/>
    <lineage>
        <taxon>Eukaryota</taxon>
        <taxon>Metazoa</taxon>
        <taxon>Ecdysozoa</taxon>
        <taxon>Nematoda</taxon>
        <taxon>Chromadorea</taxon>
        <taxon>Rhabditida</taxon>
        <taxon>Tylenchina</taxon>
        <taxon>Tylenchomorpha</taxon>
        <taxon>Tylenchoidea</taxon>
        <taxon>Meloidogynidae</taxon>
        <taxon>Meloidogyninae</taxon>
        <taxon>Meloidogyne</taxon>
    </lineage>
</organism>
<accession>A0A6V7UHP7</accession>
<dbReference type="EMBL" id="CAJEWN010000071">
    <property type="protein sequence ID" value="CAD2158469.1"/>
    <property type="molecule type" value="Genomic_DNA"/>
</dbReference>
<sequence>MDKVSTKFNSLNIGNNTKINWKRLNYGATDYPGKQGKMDLEPRKLKKSNPNKRVDWKSSLEKSIFYLKETEVVN</sequence>
<evidence type="ECO:0000256" key="1">
    <source>
        <dbReference type="SAM" id="MobiDB-lite"/>
    </source>
</evidence>
<dbReference type="Proteomes" id="UP000580250">
    <property type="component" value="Unassembled WGS sequence"/>
</dbReference>
<feature type="region of interest" description="Disordered" evidence="1">
    <location>
        <begin position="32"/>
        <end position="52"/>
    </location>
</feature>
<proteinExistence type="predicted"/>
<comment type="caution">
    <text evidence="2">The sequence shown here is derived from an EMBL/GenBank/DDBJ whole genome shotgun (WGS) entry which is preliminary data.</text>
</comment>
<evidence type="ECO:0000313" key="3">
    <source>
        <dbReference type="Proteomes" id="UP000580250"/>
    </source>
</evidence>
<gene>
    <name evidence="2" type="ORF">MENT_LOCUS13175</name>
</gene>
<reference evidence="2 3" key="1">
    <citation type="submission" date="2020-08" db="EMBL/GenBank/DDBJ databases">
        <authorList>
            <person name="Koutsovoulos G."/>
            <person name="Danchin GJ E."/>
        </authorList>
    </citation>
    <scope>NUCLEOTIDE SEQUENCE [LARGE SCALE GENOMIC DNA]</scope>
</reference>
<evidence type="ECO:0000313" key="2">
    <source>
        <dbReference type="EMBL" id="CAD2158469.1"/>
    </source>
</evidence>